<evidence type="ECO:0000256" key="3">
    <source>
        <dbReference type="ARBA" id="ARBA00022840"/>
    </source>
</evidence>
<dbReference type="InterPro" id="IPR043129">
    <property type="entry name" value="ATPase_NBD"/>
</dbReference>
<evidence type="ECO:0000256" key="2">
    <source>
        <dbReference type="ARBA" id="ARBA00022741"/>
    </source>
</evidence>
<name>A0A2N5XR61_9HYPH</name>
<dbReference type="CDD" id="cd10231">
    <property type="entry name" value="ASKHA_NBD_HSP70_YegD-like"/>
    <property type="match status" value="1"/>
</dbReference>
<sequence length="421" mass="46560">MSAPTYCGLDFGTSNSTLGLIQNGKPFLVPLEGKEITIPSTLFFDFEENSVHFGRDAIGTYMEGGEGRMMRALKSILGSPTIYETTMIGRNREPFTAVLGLFLSHMKKQAETLTAEPITHVVMGRPVHFVDYNRDADQEAESTLRAIASDCGFKHIEFEYEPVAAARDFQQIAKRREVALIIDIGGGTSDFTILNVEPNGPASNRANQSILANAGVHVGGTDFDRWLSLSRIMPLLGYQSPMHKEGRLMPVGYYHDLATWQKINSLYDHKTRTDLRYLRREAKEPHLIDRLLQLLDLREGHRLALGVENCKVTLSHQNETDMALDFIEKDLSAFMTQDHLIDALKDGTEQVRQTIAEALNAAGLAGEDISIVFLTGGSTKIPHVRESLTAMAPNATIIDGDAFGSVGIGLALEAQKRFSYE</sequence>
<dbReference type="AlphaFoldDB" id="A0A2N5XR61"/>
<dbReference type="OrthoDB" id="9807934at2"/>
<reference evidence="4 5" key="1">
    <citation type="submission" date="2018-01" db="EMBL/GenBank/DDBJ databases">
        <title>The draft genome sequence of Cohaesibacter sp. H1304.</title>
        <authorList>
            <person name="Wang N.-N."/>
            <person name="Du Z.-J."/>
        </authorList>
    </citation>
    <scope>NUCLEOTIDE SEQUENCE [LARGE SCALE GENOMIC DNA]</scope>
    <source>
        <strain evidence="4 5">H1304</strain>
    </source>
</reference>
<comment type="similarity">
    <text evidence="1">Belongs to the heat shock protein 70 family.</text>
</comment>
<dbReference type="SUPFAM" id="SSF53067">
    <property type="entry name" value="Actin-like ATPase domain"/>
    <property type="match status" value="2"/>
</dbReference>
<evidence type="ECO:0000313" key="4">
    <source>
        <dbReference type="EMBL" id="PLW76940.1"/>
    </source>
</evidence>
<dbReference type="PANTHER" id="PTHR19375">
    <property type="entry name" value="HEAT SHOCK PROTEIN 70KDA"/>
    <property type="match status" value="1"/>
</dbReference>
<dbReference type="PROSITE" id="PS00329">
    <property type="entry name" value="HSP70_2"/>
    <property type="match status" value="1"/>
</dbReference>
<dbReference type="EMBL" id="PKUQ01000022">
    <property type="protein sequence ID" value="PLW76940.1"/>
    <property type="molecule type" value="Genomic_DNA"/>
</dbReference>
<keyword evidence="3" id="KW-0067">ATP-binding</keyword>
<gene>
    <name evidence="4" type="ORF">C0081_12905</name>
</gene>
<dbReference type="InterPro" id="IPR018181">
    <property type="entry name" value="Heat_shock_70_CS"/>
</dbReference>
<dbReference type="PROSITE" id="PS01036">
    <property type="entry name" value="HSP70_3"/>
    <property type="match status" value="1"/>
</dbReference>
<dbReference type="InterPro" id="IPR013126">
    <property type="entry name" value="Hsp_70_fam"/>
</dbReference>
<evidence type="ECO:0000256" key="1">
    <source>
        <dbReference type="ARBA" id="ARBA00007381"/>
    </source>
</evidence>
<dbReference type="Proteomes" id="UP000234881">
    <property type="component" value="Unassembled WGS sequence"/>
</dbReference>
<dbReference type="Gene3D" id="3.90.640.10">
    <property type="entry name" value="Actin, Chain A, domain 4"/>
    <property type="match status" value="1"/>
</dbReference>
<organism evidence="4 5">
    <name type="scientific">Cohaesibacter celericrescens</name>
    <dbReference type="NCBI Taxonomy" id="2067669"/>
    <lineage>
        <taxon>Bacteria</taxon>
        <taxon>Pseudomonadati</taxon>
        <taxon>Pseudomonadota</taxon>
        <taxon>Alphaproteobacteria</taxon>
        <taxon>Hyphomicrobiales</taxon>
        <taxon>Cohaesibacteraceae</taxon>
    </lineage>
</organism>
<dbReference type="InterPro" id="IPR042054">
    <property type="entry name" value="YegD-like"/>
</dbReference>
<dbReference type="GO" id="GO:0140662">
    <property type="term" value="F:ATP-dependent protein folding chaperone"/>
    <property type="evidence" value="ECO:0007669"/>
    <property type="project" value="InterPro"/>
</dbReference>
<accession>A0A2N5XR61</accession>
<keyword evidence="2" id="KW-0547">Nucleotide-binding</keyword>
<protein>
    <submittedName>
        <fullName evidence="4">Heat-shock protein</fullName>
    </submittedName>
</protein>
<keyword evidence="5" id="KW-1185">Reference proteome</keyword>
<dbReference type="RefSeq" id="WP_101534229.1">
    <property type="nucleotide sequence ID" value="NZ_PKUQ01000022.1"/>
</dbReference>
<dbReference type="GO" id="GO:0005524">
    <property type="term" value="F:ATP binding"/>
    <property type="evidence" value="ECO:0007669"/>
    <property type="project" value="UniProtKB-KW"/>
</dbReference>
<dbReference type="Gene3D" id="3.30.420.40">
    <property type="match status" value="3"/>
</dbReference>
<dbReference type="Pfam" id="PF00012">
    <property type="entry name" value="HSP70"/>
    <property type="match status" value="2"/>
</dbReference>
<proteinExistence type="inferred from homology"/>
<comment type="caution">
    <text evidence="4">The sequence shown here is derived from an EMBL/GenBank/DDBJ whole genome shotgun (WGS) entry which is preliminary data.</text>
</comment>
<evidence type="ECO:0000313" key="5">
    <source>
        <dbReference type="Proteomes" id="UP000234881"/>
    </source>
</evidence>